<sequence>MAKDLREVARLSGVSVSTASRALAGSALVSASTRARVERVATEMGYRPNASARTLRTSRSQLVGLVVTNLVNTSFRVIAEIVQQRLSEAGHQLVLSITDGDPRQERDALHTLMELNASGVVAVGSDSQAFAEVRSRGIPVVHLGRRPGKLVGDCVLGDESAGAAAGVRLLLERGHKRIGIVAGPPTVTSGRERRLGYEQTMASAGRPVDEDWAVTGPFTAQTGRDAVDRLLALPRSRRPTALLVANHESAYGALPRLRELGIDIPSEFSVICYEDAPIMQWWSPAITVVDNQPAQMAELVARLLTARINGSGGSAARPAVHRIPTRLVERGSVGPAPGRSPGR</sequence>
<evidence type="ECO:0000256" key="3">
    <source>
        <dbReference type="ARBA" id="ARBA00023125"/>
    </source>
</evidence>
<dbReference type="InterPro" id="IPR028082">
    <property type="entry name" value="Peripla_BP_I"/>
</dbReference>
<proteinExistence type="predicted"/>
<keyword evidence="4" id="KW-0804">Transcription</keyword>
<evidence type="ECO:0000256" key="4">
    <source>
        <dbReference type="ARBA" id="ARBA00023163"/>
    </source>
</evidence>
<dbReference type="InterPro" id="IPR046335">
    <property type="entry name" value="LacI/GalR-like_sensor"/>
</dbReference>
<dbReference type="Gene3D" id="3.40.50.2300">
    <property type="match status" value="2"/>
</dbReference>
<dbReference type="AlphaFoldDB" id="A0A1H0MVT8"/>
<dbReference type="CDD" id="cd01392">
    <property type="entry name" value="HTH_LacI"/>
    <property type="match status" value="1"/>
</dbReference>
<keyword evidence="3" id="KW-0238">DNA-binding</keyword>
<keyword evidence="7" id="KW-1185">Reference proteome</keyword>
<accession>A0A1H0MVT8</accession>
<feature type="domain" description="HTH lacI-type" evidence="5">
    <location>
        <begin position="5"/>
        <end position="57"/>
    </location>
</feature>
<dbReference type="STRING" id="1090615.SAMN04515671_2115"/>
<name>A0A1H0MVT8_9ACTN</name>
<dbReference type="SUPFAM" id="SSF53822">
    <property type="entry name" value="Periplasmic binding protein-like I"/>
    <property type="match status" value="1"/>
</dbReference>
<dbReference type="CDD" id="cd06267">
    <property type="entry name" value="PBP1_LacI_sugar_binding-like"/>
    <property type="match status" value="1"/>
</dbReference>
<organism evidence="6 7">
    <name type="scientific">Nakamurella panacisegetis</name>
    <dbReference type="NCBI Taxonomy" id="1090615"/>
    <lineage>
        <taxon>Bacteria</taxon>
        <taxon>Bacillati</taxon>
        <taxon>Actinomycetota</taxon>
        <taxon>Actinomycetes</taxon>
        <taxon>Nakamurellales</taxon>
        <taxon>Nakamurellaceae</taxon>
        <taxon>Nakamurella</taxon>
    </lineage>
</organism>
<evidence type="ECO:0000259" key="5">
    <source>
        <dbReference type="PROSITE" id="PS50932"/>
    </source>
</evidence>
<dbReference type="RefSeq" id="WP_090475914.1">
    <property type="nucleotide sequence ID" value="NZ_LT629710.1"/>
</dbReference>
<evidence type="ECO:0000256" key="1">
    <source>
        <dbReference type="ARBA" id="ARBA00022491"/>
    </source>
</evidence>
<reference evidence="6 7" key="1">
    <citation type="submission" date="2016-10" db="EMBL/GenBank/DDBJ databases">
        <authorList>
            <person name="de Groot N.N."/>
        </authorList>
    </citation>
    <scope>NUCLEOTIDE SEQUENCE [LARGE SCALE GENOMIC DNA]</scope>
    <source>
        <strain evidence="7">P4-7,KCTC 19426,CECT 7604</strain>
    </source>
</reference>
<dbReference type="OrthoDB" id="3595338at2"/>
<keyword evidence="1" id="KW-0678">Repressor</keyword>
<evidence type="ECO:0000313" key="7">
    <source>
        <dbReference type="Proteomes" id="UP000198741"/>
    </source>
</evidence>
<dbReference type="EMBL" id="LT629710">
    <property type="protein sequence ID" value="SDO84501.1"/>
    <property type="molecule type" value="Genomic_DNA"/>
</dbReference>
<dbReference type="GO" id="GO:0000976">
    <property type="term" value="F:transcription cis-regulatory region binding"/>
    <property type="evidence" value="ECO:0007669"/>
    <property type="project" value="TreeGrafter"/>
</dbReference>
<dbReference type="PROSITE" id="PS50932">
    <property type="entry name" value="HTH_LACI_2"/>
    <property type="match status" value="1"/>
</dbReference>
<dbReference type="InterPro" id="IPR010982">
    <property type="entry name" value="Lambda_DNA-bd_dom_sf"/>
</dbReference>
<dbReference type="PANTHER" id="PTHR30146">
    <property type="entry name" value="LACI-RELATED TRANSCRIPTIONAL REPRESSOR"/>
    <property type="match status" value="1"/>
</dbReference>
<evidence type="ECO:0000256" key="2">
    <source>
        <dbReference type="ARBA" id="ARBA00023015"/>
    </source>
</evidence>
<dbReference type="GO" id="GO:0003700">
    <property type="term" value="F:DNA-binding transcription factor activity"/>
    <property type="evidence" value="ECO:0007669"/>
    <property type="project" value="TreeGrafter"/>
</dbReference>
<gene>
    <name evidence="6" type="ORF">SAMN04515671_2115</name>
</gene>
<keyword evidence="2" id="KW-0805">Transcription regulation</keyword>
<protein>
    <submittedName>
        <fullName evidence="6">Transcriptional regulator, LacI family</fullName>
    </submittedName>
</protein>
<dbReference type="PANTHER" id="PTHR30146:SF148">
    <property type="entry name" value="HTH-TYPE TRANSCRIPTIONAL REPRESSOR PURR-RELATED"/>
    <property type="match status" value="1"/>
</dbReference>
<dbReference type="InterPro" id="IPR000843">
    <property type="entry name" value="HTH_LacI"/>
</dbReference>
<dbReference type="Pfam" id="PF13377">
    <property type="entry name" value="Peripla_BP_3"/>
    <property type="match status" value="1"/>
</dbReference>
<dbReference type="Pfam" id="PF00356">
    <property type="entry name" value="LacI"/>
    <property type="match status" value="1"/>
</dbReference>
<dbReference type="Gene3D" id="1.10.260.40">
    <property type="entry name" value="lambda repressor-like DNA-binding domains"/>
    <property type="match status" value="1"/>
</dbReference>
<dbReference type="SUPFAM" id="SSF47413">
    <property type="entry name" value="lambda repressor-like DNA-binding domains"/>
    <property type="match status" value="1"/>
</dbReference>
<dbReference type="Proteomes" id="UP000198741">
    <property type="component" value="Chromosome I"/>
</dbReference>
<dbReference type="PROSITE" id="PS00356">
    <property type="entry name" value="HTH_LACI_1"/>
    <property type="match status" value="1"/>
</dbReference>
<evidence type="ECO:0000313" key="6">
    <source>
        <dbReference type="EMBL" id="SDO84501.1"/>
    </source>
</evidence>
<dbReference type="SMART" id="SM00354">
    <property type="entry name" value="HTH_LACI"/>
    <property type="match status" value="1"/>
</dbReference>